<gene>
    <name evidence="2" type="ORF">CKO28_16550</name>
</gene>
<evidence type="ECO:0000313" key="3">
    <source>
        <dbReference type="Proteomes" id="UP001296873"/>
    </source>
</evidence>
<feature type="region of interest" description="Disordered" evidence="1">
    <location>
        <begin position="59"/>
        <end position="79"/>
    </location>
</feature>
<dbReference type="Pfam" id="PF09424">
    <property type="entry name" value="YqeY"/>
    <property type="match status" value="1"/>
</dbReference>
<dbReference type="InterPro" id="IPR042184">
    <property type="entry name" value="YqeY/Aim41_N"/>
</dbReference>
<organism evidence="2 3">
    <name type="scientific">Rhodovibrio sodomensis</name>
    <dbReference type="NCBI Taxonomy" id="1088"/>
    <lineage>
        <taxon>Bacteria</taxon>
        <taxon>Pseudomonadati</taxon>
        <taxon>Pseudomonadota</taxon>
        <taxon>Alphaproteobacteria</taxon>
        <taxon>Rhodospirillales</taxon>
        <taxon>Rhodovibrionaceae</taxon>
        <taxon>Rhodovibrio</taxon>
    </lineage>
</organism>
<evidence type="ECO:0000313" key="2">
    <source>
        <dbReference type="EMBL" id="MBK1669650.1"/>
    </source>
</evidence>
<keyword evidence="3" id="KW-1185">Reference proteome</keyword>
<protein>
    <submittedName>
        <fullName evidence="2">Glutamyl-tRNA amidotransferase</fullName>
    </submittedName>
</protein>
<dbReference type="SUPFAM" id="SSF89095">
    <property type="entry name" value="GatB/YqeY motif"/>
    <property type="match status" value="1"/>
</dbReference>
<comment type="caution">
    <text evidence="2">The sequence shown here is derived from an EMBL/GenBank/DDBJ whole genome shotgun (WGS) entry which is preliminary data.</text>
</comment>
<sequence length="151" mass="17039">MLRTDLNDALKQALRARDARTAATLRLILAALKDRDIAARSEGNSDGISDDQIRQMLQKMVRQSREASKTYADAGRDDLAEKEEQEIKVLQRFLPRQLDEAETREAVDRTIEELGADSVKDMGTVMNRLRTDFAGQMDFAKASKVAKQRLT</sequence>
<dbReference type="RefSeq" id="WP_200341986.1">
    <property type="nucleotide sequence ID" value="NZ_NRRL01000055.1"/>
</dbReference>
<evidence type="ECO:0000256" key="1">
    <source>
        <dbReference type="SAM" id="MobiDB-lite"/>
    </source>
</evidence>
<dbReference type="Gene3D" id="1.10.10.410">
    <property type="match status" value="1"/>
</dbReference>
<dbReference type="InterPro" id="IPR019004">
    <property type="entry name" value="YqeY/Aim41"/>
</dbReference>
<feature type="compositionally biased region" description="Basic and acidic residues" evidence="1">
    <location>
        <begin position="63"/>
        <end position="79"/>
    </location>
</feature>
<dbReference type="InterPro" id="IPR003789">
    <property type="entry name" value="Asn/Gln_tRNA_amidoTrase-B-like"/>
</dbReference>
<proteinExistence type="predicted"/>
<dbReference type="PANTHER" id="PTHR28055">
    <property type="entry name" value="ALTERED INHERITANCE OF MITOCHONDRIA PROTEIN 41, MITOCHONDRIAL"/>
    <property type="match status" value="1"/>
</dbReference>
<name>A0ABS1DJU4_9PROT</name>
<dbReference type="EMBL" id="NRRL01000055">
    <property type="protein sequence ID" value="MBK1669650.1"/>
    <property type="molecule type" value="Genomic_DNA"/>
</dbReference>
<dbReference type="Proteomes" id="UP001296873">
    <property type="component" value="Unassembled WGS sequence"/>
</dbReference>
<reference evidence="2 3" key="1">
    <citation type="journal article" date="2020" name="Microorganisms">
        <title>Osmotic Adaptation and Compatible Solute Biosynthesis of Phototrophic Bacteria as Revealed from Genome Analyses.</title>
        <authorList>
            <person name="Imhoff J.F."/>
            <person name="Rahn T."/>
            <person name="Kunzel S."/>
            <person name="Keller A."/>
            <person name="Neulinger S.C."/>
        </authorList>
    </citation>
    <scope>NUCLEOTIDE SEQUENCE [LARGE SCALE GENOMIC DNA]</scope>
    <source>
        <strain evidence="2 3">DSM 9895</strain>
    </source>
</reference>
<dbReference type="Gene3D" id="1.10.1510.10">
    <property type="entry name" value="Uncharacterised protein YqeY/AIM41 PF09424, N-terminal domain"/>
    <property type="match status" value="1"/>
</dbReference>
<dbReference type="InterPro" id="IPR023168">
    <property type="entry name" value="GatB_Yqey_C_2"/>
</dbReference>
<accession>A0ABS1DJU4</accession>
<dbReference type="PANTHER" id="PTHR28055:SF1">
    <property type="entry name" value="ALTERED INHERITANCE OF MITOCHONDRIA PROTEIN 41, MITOCHONDRIAL"/>
    <property type="match status" value="1"/>
</dbReference>